<dbReference type="SMART" id="SM00825">
    <property type="entry name" value="PKS_KS"/>
    <property type="match status" value="1"/>
</dbReference>
<keyword evidence="4 8" id="KW-0808">Transferase</keyword>
<protein>
    <submittedName>
        <fullName evidence="8">Acyl transferase domain-containing protein</fullName>
    </submittedName>
</protein>
<reference evidence="8 9" key="1">
    <citation type="submission" date="2018-07" db="EMBL/GenBank/DDBJ databases">
        <title>Genomic Encyclopedia of Type Strains, Phase IV (KMG-IV): sequencing the most valuable type-strain genomes for metagenomic binning, comparative biology and taxonomic classification.</title>
        <authorList>
            <person name="Goeker M."/>
        </authorList>
    </citation>
    <scope>NUCLEOTIDE SEQUENCE [LARGE SCALE GENOMIC DNA]</scope>
    <source>
        <strain evidence="8 9">DSM 44290</strain>
    </source>
</reference>
<gene>
    <name evidence="8" type="ORF">DFR76_101403</name>
</gene>
<name>A0A370IDS3_9NOCA</name>
<feature type="domain" description="Ketosynthase family 3 (KS3)" evidence="7">
    <location>
        <begin position="111"/>
        <end position="528"/>
    </location>
</feature>
<dbReference type="SUPFAM" id="SSF47336">
    <property type="entry name" value="ACP-like"/>
    <property type="match status" value="2"/>
</dbReference>
<dbReference type="Pfam" id="PF00698">
    <property type="entry name" value="Acyl_transf_1"/>
    <property type="match status" value="1"/>
</dbReference>
<dbReference type="PROSITE" id="PS50075">
    <property type="entry name" value="CARRIER"/>
    <property type="match status" value="2"/>
</dbReference>
<dbReference type="GO" id="GO:0044550">
    <property type="term" value="P:secondary metabolite biosynthetic process"/>
    <property type="evidence" value="ECO:0007669"/>
    <property type="project" value="UniProtKB-ARBA"/>
</dbReference>
<dbReference type="GO" id="GO:0071770">
    <property type="term" value="P:DIM/DIP cell wall layer assembly"/>
    <property type="evidence" value="ECO:0007669"/>
    <property type="project" value="TreeGrafter"/>
</dbReference>
<dbReference type="SMART" id="SM00827">
    <property type="entry name" value="PKS_AT"/>
    <property type="match status" value="1"/>
</dbReference>
<keyword evidence="9" id="KW-1185">Reference proteome</keyword>
<feature type="domain" description="Carrier" evidence="6">
    <location>
        <begin position="7"/>
        <end position="85"/>
    </location>
</feature>
<dbReference type="GO" id="GO:0004315">
    <property type="term" value="F:3-oxoacyl-[acyl-carrier-protein] synthase activity"/>
    <property type="evidence" value="ECO:0007669"/>
    <property type="project" value="InterPro"/>
</dbReference>
<dbReference type="Gene3D" id="1.10.1200.10">
    <property type="entry name" value="ACP-like"/>
    <property type="match status" value="2"/>
</dbReference>
<dbReference type="Gene3D" id="3.30.70.3290">
    <property type="match status" value="1"/>
</dbReference>
<dbReference type="PROSITE" id="PS00606">
    <property type="entry name" value="KS3_1"/>
    <property type="match status" value="1"/>
</dbReference>
<dbReference type="InterPro" id="IPR014031">
    <property type="entry name" value="Ketoacyl_synth_C"/>
</dbReference>
<dbReference type="FunFam" id="1.10.1200.10:FF:000016">
    <property type="entry name" value="Non-ribosomal peptide synthase"/>
    <property type="match status" value="1"/>
</dbReference>
<dbReference type="InterPro" id="IPR018201">
    <property type="entry name" value="Ketoacyl_synth_AS"/>
</dbReference>
<evidence type="ECO:0000256" key="5">
    <source>
        <dbReference type="ARBA" id="ARBA00023268"/>
    </source>
</evidence>
<dbReference type="AlphaFoldDB" id="A0A370IDS3"/>
<dbReference type="Pfam" id="PF00550">
    <property type="entry name" value="PP-binding"/>
    <property type="match status" value="2"/>
</dbReference>
<dbReference type="GO" id="GO:0005737">
    <property type="term" value="C:cytoplasm"/>
    <property type="evidence" value="ECO:0007669"/>
    <property type="project" value="TreeGrafter"/>
</dbReference>
<evidence type="ECO:0000313" key="9">
    <source>
        <dbReference type="Proteomes" id="UP000254869"/>
    </source>
</evidence>
<dbReference type="CDD" id="cd00833">
    <property type="entry name" value="PKS"/>
    <property type="match status" value="1"/>
</dbReference>
<dbReference type="PROSITE" id="PS52004">
    <property type="entry name" value="KS3_2"/>
    <property type="match status" value="1"/>
</dbReference>
<evidence type="ECO:0000259" key="7">
    <source>
        <dbReference type="PROSITE" id="PS52004"/>
    </source>
</evidence>
<dbReference type="Gene3D" id="3.40.47.10">
    <property type="match status" value="1"/>
</dbReference>
<dbReference type="GO" id="GO:0006633">
    <property type="term" value="P:fatty acid biosynthetic process"/>
    <property type="evidence" value="ECO:0007669"/>
    <property type="project" value="InterPro"/>
</dbReference>
<dbReference type="InterPro" id="IPR016036">
    <property type="entry name" value="Malonyl_transacylase_ACP-bd"/>
</dbReference>
<comment type="cofactor">
    <cofactor evidence="1">
        <name>pantetheine 4'-phosphate</name>
        <dbReference type="ChEBI" id="CHEBI:47942"/>
    </cofactor>
</comment>
<dbReference type="InterPro" id="IPR020841">
    <property type="entry name" value="PKS_Beta-ketoAc_synthase_dom"/>
</dbReference>
<dbReference type="GO" id="GO:0005886">
    <property type="term" value="C:plasma membrane"/>
    <property type="evidence" value="ECO:0007669"/>
    <property type="project" value="TreeGrafter"/>
</dbReference>
<dbReference type="Gene3D" id="3.40.366.10">
    <property type="entry name" value="Malonyl-Coenzyme A Acyl Carrier Protein, domain 2"/>
    <property type="match status" value="1"/>
</dbReference>
<dbReference type="SMART" id="SM01294">
    <property type="entry name" value="PKS_PP_betabranch"/>
    <property type="match status" value="1"/>
</dbReference>
<dbReference type="SUPFAM" id="SSF55048">
    <property type="entry name" value="Probable ACP-binding domain of malonyl-CoA ACP transacylase"/>
    <property type="match status" value="1"/>
</dbReference>
<evidence type="ECO:0000256" key="4">
    <source>
        <dbReference type="ARBA" id="ARBA00022679"/>
    </source>
</evidence>
<evidence type="ECO:0000313" key="8">
    <source>
        <dbReference type="EMBL" id="RDI68867.1"/>
    </source>
</evidence>
<dbReference type="InterPro" id="IPR016039">
    <property type="entry name" value="Thiolase-like"/>
</dbReference>
<dbReference type="Pfam" id="PF16197">
    <property type="entry name" value="KAsynt_C_assoc"/>
    <property type="match status" value="1"/>
</dbReference>
<dbReference type="SMART" id="SM00823">
    <property type="entry name" value="PKS_PP"/>
    <property type="match status" value="2"/>
</dbReference>
<evidence type="ECO:0000256" key="1">
    <source>
        <dbReference type="ARBA" id="ARBA00001957"/>
    </source>
</evidence>
<proteinExistence type="predicted"/>
<dbReference type="InterPro" id="IPR036736">
    <property type="entry name" value="ACP-like_sf"/>
</dbReference>
<keyword evidence="2" id="KW-0596">Phosphopantetheine</keyword>
<dbReference type="InterPro" id="IPR009081">
    <property type="entry name" value="PP-bd_ACP"/>
</dbReference>
<evidence type="ECO:0000256" key="3">
    <source>
        <dbReference type="ARBA" id="ARBA00022553"/>
    </source>
</evidence>
<dbReference type="Pfam" id="PF00109">
    <property type="entry name" value="ketoacyl-synt"/>
    <property type="match status" value="1"/>
</dbReference>
<dbReference type="EMBL" id="QQBC01000001">
    <property type="protein sequence ID" value="RDI68867.1"/>
    <property type="molecule type" value="Genomic_DNA"/>
</dbReference>
<comment type="caution">
    <text evidence="8">The sequence shown here is derived from an EMBL/GenBank/DDBJ whole genome shotgun (WGS) entry which is preliminary data.</text>
</comment>
<dbReference type="Pfam" id="PF02801">
    <property type="entry name" value="Ketoacyl-synt_C"/>
    <property type="match status" value="1"/>
</dbReference>
<dbReference type="InterPro" id="IPR014043">
    <property type="entry name" value="Acyl_transferase_dom"/>
</dbReference>
<organism evidence="8 9">
    <name type="scientific">Nocardia pseudobrasiliensis</name>
    <dbReference type="NCBI Taxonomy" id="45979"/>
    <lineage>
        <taxon>Bacteria</taxon>
        <taxon>Bacillati</taxon>
        <taxon>Actinomycetota</taxon>
        <taxon>Actinomycetes</taxon>
        <taxon>Mycobacteriales</taxon>
        <taxon>Nocardiaceae</taxon>
        <taxon>Nocardia</taxon>
    </lineage>
</organism>
<dbReference type="InterPro" id="IPR050091">
    <property type="entry name" value="PKS_NRPS_Biosynth_Enz"/>
</dbReference>
<dbReference type="PANTHER" id="PTHR43775">
    <property type="entry name" value="FATTY ACID SYNTHASE"/>
    <property type="match status" value="1"/>
</dbReference>
<dbReference type="GO" id="GO:0004312">
    <property type="term" value="F:fatty acid synthase activity"/>
    <property type="evidence" value="ECO:0007669"/>
    <property type="project" value="TreeGrafter"/>
</dbReference>
<dbReference type="SUPFAM" id="SSF52151">
    <property type="entry name" value="FabD/lysophospholipase-like"/>
    <property type="match status" value="1"/>
</dbReference>
<dbReference type="InterPro" id="IPR020806">
    <property type="entry name" value="PKS_PP-bd"/>
</dbReference>
<dbReference type="Proteomes" id="UP000254869">
    <property type="component" value="Unassembled WGS sequence"/>
</dbReference>
<accession>A0A370IDS3</accession>
<dbReference type="InterPro" id="IPR001227">
    <property type="entry name" value="Ac_transferase_dom_sf"/>
</dbReference>
<feature type="domain" description="Carrier" evidence="6">
    <location>
        <begin position="1008"/>
        <end position="1083"/>
    </location>
</feature>
<dbReference type="InterPro" id="IPR032821">
    <property type="entry name" value="PKS_assoc"/>
</dbReference>
<dbReference type="PANTHER" id="PTHR43775:SF37">
    <property type="entry name" value="SI:DKEY-61P9.11"/>
    <property type="match status" value="1"/>
</dbReference>
<dbReference type="STRING" id="1210086.GCA_001613105_00252"/>
<dbReference type="InterPro" id="IPR016035">
    <property type="entry name" value="Acyl_Trfase/lysoPLipase"/>
</dbReference>
<evidence type="ECO:0000256" key="2">
    <source>
        <dbReference type="ARBA" id="ARBA00022450"/>
    </source>
</evidence>
<keyword evidence="5" id="KW-0511">Multifunctional enzyme</keyword>
<sequence>MSADMARRTADEISTFMVQTLGELLDMAPDDIAITEPFANFGLTSAVAVIFIGRLSSWMGRSLPPDLPWEYPTVREMAQGLASGAVATETAEGVAEPSVVSEPAPAPRGAQEPIAIVGIGCAVGERRGPEQMWDTLWRGEELVGPAPAHRGGGPVGETDGHRSRFGSFVPDPYAFDAKYFGISAEEAAFMDPQQRVLAETVADALADAGLPTEQLTGSATGVFVGISSGEHARNLGRATEGTSIAAVTGTASSIAANRLSYHYDLRGPSVSVDTACSSSLVAVHMALRALHDGDCDQAIVGGVQLTLEPQITDSLADAGMLSPDGRCKTFDDRADGYVRGEGSAAVVLKPLAAAERDGDRVYAVLLGSAVNQDGRTNGLTAPNYRSQVEVLRRAYQRAGVDPGRVQYVEAHGTGTALGDAVEARALGTVLGEGRGETKAVVGSVKTLIGHLEAAAGIMGLIKTALALHHARVPANLNFETPNRHLDFEQLPFTVAARNAPWPAHEGPALAGVSSFGMGGTNAHVVLTEGPKAARPKVGAPGAPSERPRLFALSARSEQAALELVDQWTELLADPAELDLAGLSHASTARSTQHPYRVAVVATGAEELRQRLAAVAGGSLPLGAAAGRVPRSGATPVGFLFAGQGNQWIGMGRSLVRRQPVFRDALMAVDRELRPLLGWSPFQIVDRGRDADELADTAVAQPVIFAVQIALAELWRSWGIVPAAVAGHSVGEIAAACVSGALDRPTAARIIAARAKATAKVRGNGTMAVVNLPAAELAPQLPAEVYVAGINAPRWTLLGGDTETLEALLAGLEQDSVLTRRLPGEHAFHTPAMADCLEYFEHDLGEVAAVDGHIPFYSTVTGDLIPGSRLDRRYWLDEVVRPVAFADAVGAMIGAGVQTFVELGPHPVLGGMVKSLLRHHDRGGIAVPSLARELDDLTVMLSSAAELHVRGHELTWSAMDSVASSPVRLPLYPFERGSYRVVDGRPRIEAPEGESRQTALFAEDADFVAPRTEYEQFVAEMWAELLGLERIGVFENFFRIGGHSLLATRFARRVRELFDIEFPLRAMFEEPTVARVAAALEELLLEQANALLEKEHELTS</sequence>
<evidence type="ECO:0000259" key="6">
    <source>
        <dbReference type="PROSITE" id="PS50075"/>
    </source>
</evidence>
<keyword evidence="3" id="KW-0597">Phosphoprotein</keyword>
<dbReference type="GO" id="GO:0031177">
    <property type="term" value="F:phosphopantetheine binding"/>
    <property type="evidence" value="ECO:0007669"/>
    <property type="project" value="InterPro"/>
</dbReference>
<dbReference type="SUPFAM" id="SSF53901">
    <property type="entry name" value="Thiolase-like"/>
    <property type="match status" value="1"/>
</dbReference>
<dbReference type="InterPro" id="IPR014030">
    <property type="entry name" value="Ketoacyl_synth_N"/>
</dbReference>